<comment type="caution">
    <text evidence="2">The sequence shown here is derived from an EMBL/GenBank/DDBJ whole genome shotgun (WGS) entry which is preliminary data.</text>
</comment>
<protein>
    <submittedName>
        <fullName evidence="2">7626_t:CDS:1</fullName>
    </submittedName>
</protein>
<evidence type="ECO:0000313" key="2">
    <source>
        <dbReference type="EMBL" id="CAG8664403.1"/>
    </source>
</evidence>
<dbReference type="Gene3D" id="2.120.10.80">
    <property type="entry name" value="Kelch-type beta propeller"/>
    <property type="match status" value="1"/>
</dbReference>
<evidence type="ECO:0000313" key="3">
    <source>
        <dbReference type="Proteomes" id="UP000789901"/>
    </source>
</evidence>
<name>A0ABN7US78_GIGMA</name>
<proteinExistence type="predicted"/>
<gene>
    <name evidence="2" type="ORF">GMARGA_LOCUS10064</name>
</gene>
<accession>A0ABN7US78</accession>
<dbReference type="InterPro" id="IPR015915">
    <property type="entry name" value="Kelch-typ_b-propeller"/>
</dbReference>
<reference evidence="2 3" key="1">
    <citation type="submission" date="2021-06" db="EMBL/GenBank/DDBJ databases">
        <authorList>
            <person name="Kallberg Y."/>
            <person name="Tangrot J."/>
            <person name="Rosling A."/>
        </authorList>
    </citation>
    <scope>NUCLEOTIDE SEQUENCE [LARGE SCALE GENOMIC DNA]</scope>
    <source>
        <strain evidence="2 3">120-4 pot B 10/14</strain>
    </source>
</reference>
<keyword evidence="1" id="KW-0812">Transmembrane</keyword>
<organism evidence="2 3">
    <name type="scientific">Gigaspora margarita</name>
    <dbReference type="NCBI Taxonomy" id="4874"/>
    <lineage>
        <taxon>Eukaryota</taxon>
        <taxon>Fungi</taxon>
        <taxon>Fungi incertae sedis</taxon>
        <taxon>Mucoromycota</taxon>
        <taxon>Glomeromycotina</taxon>
        <taxon>Glomeromycetes</taxon>
        <taxon>Diversisporales</taxon>
        <taxon>Gigasporaceae</taxon>
        <taxon>Gigaspora</taxon>
    </lineage>
</organism>
<dbReference type="SUPFAM" id="SSF117281">
    <property type="entry name" value="Kelch motif"/>
    <property type="match status" value="1"/>
</dbReference>
<dbReference type="EMBL" id="CAJVQB010005546">
    <property type="protein sequence ID" value="CAG8664403.1"/>
    <property type="molecule type" value="Genomic_DNA"/>
</dbReference>
<feature type="non-terminal residue" evidence="2">
    <location>
        <position position="179"/>
    </location>
</feature>
<dbReference type="Proteomes" id="UP000789901">
    <property type="component" value="Unassembled WGS sequence"/>
</dbReference>
<feature type="transmembrane region" description="Helical" evidence="1">
    <location>
        <begin position="123"/>
        <end position="144"/>
    </location>
</feature>
<sequence length="179" mass="20021">MNETASGDNIGKRAFHSAVLTRDSKILIYGGSTILIYGGSKPGPAILDTSVYPFRWKSLYVKSFIAAPLPSLVSHSCIIYDDFMVIAFGRFTVEDQETLNNHVYIFDTISYKWVTTFDRNTPVPLYVIVLPIVAVIALIAFAICRNVKSRDQIAGFIYHMITINGQAVMLETRIYLSLT</sequence>
<keyword evidence="1" id="KW-0472">Membrane</keyword>
<evidence type="ECO:0000256" key="1">
    <source>
        <dbReference type="SAM" id="Phobius"/>
    </source>
</evidence>
<keyword evidence="3" id="KW-1185">Reference proteome</keyword>
<keyword evidence="1" id="KW-1133">Transmembrane helix</keyword>